<keyword evidence="3" id="KW-1185">Reference proteome</keyword>
<sequence length="322" mass="36761">MDTLKKAYPSIGWDSYLTNLLSSVEKAVDVVSDQDDFTFLGGAYRDVVKEADYVPYAQRRGRGVTRFEDFRKFQDMKCNDIGHRVGRRFTRKFDDEDPAVGCIDALMAYMPYGPGYVYVKSMEDVRDQVVKDITHQTDLVIANFQADYYPIIAAYNKNKTDFYTILNMLKAGLENREAFRLLVAPDNKGDSLEYPQAYNYAGQGGTGGHELTHGFDDEGQQAAYNAYRQYIKEQGHEELRLPGLAQFSPNQIFWITYGYSWCMKQNDANLVNQLLTNPHAPGSCRTNQVMQDIPSFGKDFGCRQGSPMYPKPDQRCKVWVGY</sequence>
<dbReference type="InterPro" id="IPR018497">
    <property type="entry name" value="Peptidase_M13_C"/>
</dbReference>
<dbReference type="PROSITE" id="PS51885">
    <property type="entry name" value="NEPRILYSIN"/>
    <property type="match status" value="1"/>
</dbReference>
<protein>
    <submittedName>
        <fullName evidence="2">Peptidase family M13</fullName>
    </submittedName>
</protein>
<dbReference type="SUPFAM" id="SSF55486">
    <property type="entry name" value="Metalloproteases ('zincins'), catalytic domain"/>
    <property type="match status" value="1"/>
</dbReference>
<dbReference type="GO" id="GO:0016485">
    <property type="term" value="P:protein processing"/>
    <property type="evidence" value="ECO:0007669"/>
    <property type="project" value="TreeGrafter"/>
</dbReference>
<dbReference type="OrthoDB" id="6475849at2759"/>
<dbReference type="AlphaFoldDB" id="A0A2G9ULQ9"/>
<evidence type="ECO:0000313" key="2">
    <source>
        <dbReference type="EMBL" id="PIO71157.1"/>
    </source>
</evidence>
<evidence type="ECO:0000259" key="1">
    <source>
        <dbReference type="Pfam" id="PF01431"/>
    </source>
</evidence>
<dbReference type="GO" id="GO:0005886">
    <property type="term" value="C:plasma membrane"/>
    <property type="evidence" value="ECO:0007669"/>
    <property type="project" value="TreeGrafter"/>
</dbReference>
<accession>A0A2G9ULQ9</accession>
<gene>
    <name evidence="2" type="ORF">TELCIR_06955</name>
</gene>
<proteinExistence type="predicted"/>
<dbReference type="Gene3D" id="3.40.390.10">
    <property type="entry name" value="Collagenase (Catalytic Domain)"/>
    <property type="match status" value="2"/>
</dbReference>
<dbReference type="PANTHER" id="PTHR11733">
    <property type="entry name" value="ZINC METALLOPROTEASE FAMILY M13 NEPRILYSIN-RELATED"/>
    <property type="match status" value="1"/>
</dbReference>
<feature type="domain" description="Peptidase M13 C-terminal" evidence="1">
    <location>
        <begin position="216"/>
        <end position="316"/>
    </location>
</feature>
<evidence type="ECO:0000313" key="3">
    <source>
        <dbReference type="Proteomes" id="UP000230423"/>
    </source>
</evidence>
<dbReference type="GO" id="GO:0004222">
    <property type="term" value="F:metalloendopeptidase activity"/>
    <property type="evidence" value="ECO:0007669"/>
    <property type="project" value="InterPro"/>
</dbReference>
<dbReference type="InterPro" id="IPR000718">
    <property type="entry name" value="Peptidase_M13"/>
</dbReference>
<organism evidence="2 3">
    <name type="scientific">Teladorsagia circumcincta</name>
    <name type="common">Brown stomach worm</name>
    <name type="synonym">Ostertagia circumcincta</name>
    <dbReference type="NCBI Taxonomy" id="45464"/>
    <lineage>
        <taxon>Eukaryota</taxon>
        <taxon>Metazoa</taxon>
        <taxon>Ecdysozoa</taxon>
        <taxon>Nematoda</taxon>
        <taxon>Chromadorea</taxon>
        <taxon>Rhabditida</taxon>
        <taxon>Rhabditina</taxon>
        <taxon>Rhabditomorpha</taxon>
        <taxon>Strongyloidea</taxon>
        <taxon>Trichostrongylidae</taxon>
        <taxon>Teladorsagia</taxon>
    </lineage>
</organism>
<reference evidence="2 3" key="1">
    <citation type="submission" date="2015-09" db="EMBL/GenBank/DDBJ databases">
        <title>Draft genome of the parasitic nematode Teladorsagia circumcincta isolate WARC Sus (inbred).</title>
        <authorList>
            <person name="Mitreva M."/>
        </authorList>
    </citation>
    <scope>NUCLEOTIDE SEQUENCE [LARGE SCALE GENOMIC DNA]</scope>
    <source>
        <strain evidence="2 3">S</strain>
    </source>
</reference>
<name>A0A2G9ULQ9_TELCI</name>
<dbReference type="InterPro" id="IPR024079">
    <property type="entry name" value="MetalloPept_cat_dom_sf"/>
</dbReference>
<dbReference type="EMBL" id="KZ346036">
    <property type="protein sequence ID" value="PIO71157.1"/>
    <property type="molecule type" value="Genomic_DNA"/>
</dbReference>
<dbReference type="Proteomes" id="UP000230423">
    <property type="component" value="Unassembled WGS sequence"/>
</dbReference>
<dbReference type="Pfam" id="PF01431">
    <property type="entry name" value="Peptidase_M13"/>
    <property type="match status" value="1"/>
</dbReference>
<dbReference type="PANTHER" id="PTHR11733:SF188">
    <property type="entry name" value="NEPRILYSIN"/>
    <property type="match status" value="1"/>
</dbReference>